<keyword evidence="3" id="KW-0611">Plant defense</keyword>
<dbReference type="InterPro" id="IPR042197">
    <property type="entry name" value="Apaf_helical"/>
</dbReference>
<evidence type="ECO:0000259" key="6">
    <source>
        <dbReference type="Pfam" id="PF01582"/>
    </source>
</evidence>
<dbReference type="InterPro" id="IPR001611">
    <property type="entry name" value="Leu-rich_rpt"/>
</dbReference>
<evidence type="ECO:0000259" key="7">
    <source>
        <dbReference type="Pfam" id="PF23282"/>
    </source>
</evidence>
<dbReference type="GO" id="GO:0043531">
    <property type="term" value="F:ADP binding"/>
    <property type="evidence" value="ECO:0007669"/>
    <property type="project" value="InterPro"/>
</dbReference>
<evidence type="ECO:0000313" key="9">
    <source>
        <dbReference type="EMBL" id="KAI5345122.1"/>
    </source>
</evidence>
<dbReference type="Pfam" id="PF00931">
    <property type="entry name" value="NB-ARC"/>
    <property type="match status" value="1"/>
</dbReference>
<evidence type="ECO:0000256" key="1">
    <source>
        <dbReference type="ARBA" id="ARBA00022614"/>
    </source>
</evidence>
<dbReference type="AlphaFoldDB" id="A0AAD4WN40"/>
<feature type="domain" description="NB-ARC" evidence="5">
    <location>
        <begin position="122"/>
        <end position="290"/>
    </location>
</feature>
<keyword evidence="4" id="KW-1133">Transmembrane helix</keyword>
<dbReference type="SUPFAM" id="SSF52200">
    <property type="entry name" value="Toll/Interleukin receptor TIR domain"/>
    <property type="match status" value="1"/>
</dbReference>
<evidence type="ECO:0000256" key="2">
    <source>
        <dbReference type="ARBA" id="ARBA00022737"/>
    </source>
</evidence>
<dbReference type="SUPFAM" id="SSF52058">
    <property type="entry name" value="L domain-like"/>
    <property type="match status" value="1"/>
</dbReference>
<dbReference type="EMBL" id="JAJFAZ020000002">
    <property type="protein sequence ID" value="KAI5345122.1"/>
    <property type="molecule type" value="Genomic_DNA"/>
</dbReference>
<dbReference type="GO" id="GO:0006952">
    <property type="term" value="P:defense response"/>
    <property type="evidence" value="ECO:0007669"/>
    <property type="project" value="InterPro"/>
</dbReference>
<dbReference type="Proteomes" id="UP001054821">
    <property type="component" value="Chromosome 2"/>
</dbReference>
<dbReference type="Pfam" id="PF01582">
    <property type="entry name" value="TIR"/>
    <property type="match status" value="1"/>
</dbReference>
<dbReference type="Pfam" id="PF23282">
    <property type="entry name" value="WHD_ROQ1"/>
    <property type="match status" value="1"/>
</dbReference>
<dbReference type="Gene3D" id="3.80.10.10">
    <property type="entry name" value="Ribonuclease Inhibitor"/>
    <property type="match status" value="2"/>
</dbReference>
<feature type="domain" description="Disease resistance protein Roq1-like winged-helix" evidence="7">
    <location>
        <begin position="360"/>
        <end position="428"/>
    </location>
</feature>
<keyword evidence="4" id="KW-0472">Membrane</keyword>
<accession>A0AAD4WN40</accession>
<keyword evidence="4" id="KW-0812">Transmembrane</keyword>
<dbReference type="GO" id="GO:0007165">
    <property type="term" value="P:signal transduction"/>
    <property type="evidence" value="ECO:0007669"/>
    <property type="project" value="InterPro"/>
</dbReference>
<comment type="caution">
    <text evidence="9">The sequence shown here is derived from an EMBL/GenBank/DDBJ whole genome shotgun (WGS) entry which is preliminary data.</text>
</comment>
<dbReference type="InterPro" id="IPR003591">
    <property type="entry name" value="Leu-rich_rpt_typical-subtyp"/>
</dbReference>
<evidence type="ECO:0000256" key="3">
    <source>
        <dbReference type="ARBA" id="ARBA00022821"/>
    </source>
</evidence>
<dbReference type="SMART" id="SM00369">
    <property type="entry name" value="LRR_TYP"/>
    <property type="match status" value="2"/>
</dbReference>
<dbReference type="PANTHER" id="PTHR11017">
    <property type="entry name" value="LEUCINE-RICH REPEAT-CONTAINING PROTEIN"/>
    <property type="match status" value="1"/>
</dbReference>
<keyword evidence="2" id="KW-0677">Repeat</keyword>
<keyword evidence="1" id="KW-0433">Leucine-rich repeat</keyword>
<name>A0AAD4WN40_PRUDU</name>
<evidence type="ECO:0000259" key="5">
    <source>
        <dbReference type="Pfam" id="PF00931"/>
    </source>
</evidence>
<feature type="domain" description="TIR" evidence="6">
    <location>
        <begin position="26"/>
        <end position="109"/>
    </location>
</feature>
<dbReference type="Pfam" id="PF23286">
    <property type="entry name" value="LRR_13"/>
    <property type="match status" value="1"/>
</dbReference>
<dbReference type="Gene3D" id="3.40.50.300">
    <property type="entry name" value="P-loop containing nucleotide triphosphate hydrolases"/>
    <property type="match status" value="1"/>
</dbReference>
<dbReference type="InterPro" id="IPR032675">
    <property type="entry name" value="LRR_dom_sf"/>
</dbReference>
<dbReference type="PRINTS" id="PR00364">
    <property type="entry name" value="DISEASERSIST"/>
</dbReference>
<gene>
    <name evidence="9" type="ORF">L3X38_012999</name>
</gene>
<feature type="transmembrane region" description="Helical" evidence="4">
    <location>
        <begin position="1069"/>
        <end position="1090"/>
    </location>
</feature>
<dbReference type="Gene3D" id="3.40.50.10140">
    <property type="entry name" value="Toll/interleukin-1 receptor homology (TIR) domain"/>
    <property type="match status" value="1"/>
</dbReference>
<protein>
    <recommendedName>
        <fullName evidence="11">Disease resistance protein TIR-NBS-LRR class family</fullName>
    </recommendedName>
</protein>
<evidence type="ECO:0000259" key="8">
    <source>
        <dbReference type="Pfam" id="PF23286"/>
    </source>
</evidence>
<dbReference type="InterPro" id="IPR058546">
    <property type="entry name" value="RPS4B/Roq1-like_LRR"/>
</dbReference>
<feature type="domain" description="Disease resistance protein RPS4B/Roq1-like leucine-rich repeats" evidence="8">
    <location>
        <begin position="557"/>
        <end position="760"/>
    </location>
</feature>
<dbReference type="InterPro" id="IPR000157">
    <property type="entry name" value="TIR_dom"/>
</dbReference>
<evidence type="ECO:0008006" key="11">
    <source>
        <dbReference type="Google" id="ProtNLM"/>
    </source>
</evidence>
<dbReference type="PANTHER" id="PTHR11017:SF563">
    <property type="entry name" value="TMV RESISTANCE PROTEIN N-LIKE"/>
    <property type="match status" value="1"/>
</dbReference>
<dbReference type="InterPro" id="IPR002182">
    <property type="entry name" value="NB-ARC"/>
</dbReference>
<proteinExistence type="predicted"/>
<dbReference type="InterPro" id="IPR035897">
    <property type="entry name" value="Toll_tir_struct_dom_sf"/>
</dbReference>
<evidence type="ECO:0000313" key="10">
    <source>
        <dbReference type="Proteomes" id="UP001054821"/>
    </source>
</evidence>
<organism evidence="9 10">
    <name type="scientific">Prunus dulcis</name>
    <name type="common">Almond</name>
    <name type="synonym">Amygdalus dulcis</name>
    <dbReference type="NCBI Taxonomy" id="3755"/>
    <lineage>
        <taxon>Eukaryota</taxon>
        <taxon>Viridiplantae</taxon>
        <taxon>Streptophyta</taxon>
        <taxon>Embryophyta</taxon>
        <taxon>Tracheophyta</taxon>
        <taxon>Spermatophyta</taxon>
        <taxon>Magnoliopsida</taxon>
        <taxon>eudicotyledons</taxon>
        <taxon>Gunneridae</taxon>
        <taxon>Pentapetalae</taxon>
        <taxon>rosids</taxon>
        <taxon>fabids</taxon>
        <taxon>Rosales</taxon>
        <taxon>Rosaceae</taxon>
        <taxon>Amygdaloideae</taxon>
        <taxon>Amygdaleae</taxon>
        <taxon>Prunus</taxon>
    </lineage>
</organism>
<dbReference type="InterPro" id="IPR058192">
    <property type="entry name" value="WHD_ROQ1-like"/>
</dbReference>
<dbReference type="Gene3D" id="1.10.8.430">
    <property type="entry name" value="Helical domain of apoptotic protease-activating factors"/>
    <property type="match status" value="1"/>
</dbReference>
<dbReference type="SUPFAM" id="SSF52540">
    <property type="entry name" value="P-loop containing nucleoside triphosphate hydrolases"/>
    <property type="match status" value="1"/>
</dbReference>
<sequence length="1096" mass="123431">MALVRGQEASSSDTCGCSYHVFLSFRVLPVFYDIDPSEVRKQTGGFAKAFARHQKNRSLNKDKVKGWRAALAEVADLAGMVLQNECDGHEAKFIKKIVKVIEGKLSRTPLSVAPYLIGIDSRVKEINLWLQDGSSDVGIFVIYGIGGIGKTTIAQVVYNSNFSRFEGRSFLENIREISEGPNGLVQMQVQLLSDILGGRTVKIRSVSEGIIKIKDVISCKKVLLVLDDVDHTNQLDAVLRMRKWFYPGSKIIITTRCVGLLKAHQDVKVHNIETLSHVESLELFSWHAFGQDHPSGGYMELSESVVRYSGGLPLALQTLGSSLSGQSKDVWGSALKKLEVIPNSDIMSKLRISYDSLQDDHDQNMFLHIACFFIGNDMDVVVTILDGCDFFTIVGMQNLIDRCLVTIDKYKNVKMHQMIRDMGREIVCLESKQPEKRSRLWHHKDSLSVLREKNGSKKVEGLALNMHLYHVETPSRNSSKVAVETIAFKRMVKLRLLQLISVQLIGGYEEFPKGLRWLYWLEFPLESIPCDFLLESLVVLEMHHSSLRKIWKGTKSLPSLKILDLSDSRHLIETGDFSLVSNLERLILKGCKSLVDVHESIGNLEKLVYLNMKKCKIIRKLPKSISMLKSLETLILSGCSSLSELPMEMRKMESLKVFQADGIPIDQLHSITLPCSLVVLHLTNCNLSDDAFPKDFGNLSSLQSLDLSHNPIRSLPDCIRGLTGLDHLAFSQCTRLESLVGLPRITELVAIHCESLERVTFQSISCLPEKFIYGYNFKLAEVEYWYKLVPIGMVDVEMRKLLGLCNLNSMEAIRMYTPDRLSSGAGTMHPIQGLYESGIFSTFLPRHEVPGQFSDRSEGSSVSFTVPLLLPNLRIRGLNIFTVYPEYFNGYSSSSIPNPLLLRVCNKTKGLKWIYAPSCHGVPDDENQVMWLSHWRLGSGLEGGDEVSVSVFTKPLFRVKECGIQLVHEQEDEMSTQHNTIVPSYLSDIGRDSSEFIPGTYYLGNGPFFRLTREYVLGWKKEVWFNDISGESNEETDTEERRQGDEPVAQVAAAETLVEAKRASRGNKILIMTAVFFLFLSLISLPYLSFLSKYFI</sequence>
<reference evidence="9 10" key="1">
    <citation type="journal article" date="2022" name="G3 (Bethesda)">
        <title>Whole-genome sequence and methylome profiling of the almond [Prunus dulcis (Mill.) D.A. Webb] cultivar 'Nonpareil'.</title>
        <authorList>
            <person name="D'Amico-Willman K.M."/>
            <person name="Ouma W.Z."/>
            <person name="Meulia T."/>
            <person name="Sideli G.M."/>
            <person name="Gradziel T.M."/>
            <person name="Fresnedo-Ramirez J."/>
        </authorList>
    </citation>
    <scope>NUCLEOTIDE SEQUENCE [LARGE SCALE GENOMIC DNA]</scope>
    <source>
        <strain evidence="9">Clone GOH B32 T37-40</strain>
    </source>
</reference>
<dbReference type="InterPro" id="IPR027417">
    <property type="entry name" value="P-loop_NTPase"/>
</dbReference>
<dbReference type="PROSITE" id="PS51450">
    <property type="entry name" value="LRR"/>
    <property type="match status" value="1"/>
</dbReference>
<dbReference type="InterPro" id="IPR044974">
    <property type="entry name" value="Disease_R_plants"/>
</dbReference>
<keyword evidence="10" id="KW-1185">Reference proteome</keyword>
<evidence type="ECO:0000256" key="4">
    <source>
        <dbReference type="SAM" id="Phobius"/>
    </source>
</evidence>